<protein>
    <submittedName>
        <fullName evidence="1">Uncharacterized protein</fullName>
    </submittedName>
</protein>
<gene>
    <name evidence="1" type="ORF">BTO08_04140</name>
</gene>
<dbReference type="EMBL" id="MSCJ01000001">
    <property type="protein sequence ID" value="PQJ66660.1"/>
    <property type="molecule type" value="Genomic_DNA"/>
</dbReference>
<proteinExistence type="predicted"/>
<evidence type="ECO:0000313" key="1">
    <source>
        <dbReference type="EMBL" id="PQJ66660.1"/>
    </source>
</evidence>
<accession>A0A2S7VX17</accession>
<name>A0A2S7VX17_PHOAN</name>
<dbReference type="AlphaFoldDB" id="A0A2S7VX17"/>
<organism evidence="1 2">
    <name type="scientific">Photobacterium angustum</name>
    <dbReference type="NCBI Taxonomy" id="661"/>
    <lineage>
        <taxon>Bacteria</taxon>
        <taxon>Pseudomonadati</taxon>
        <taxon>Pseudomonadota</taxon>
        <taxon>Gammaproteobacteria</taxon>
        <taxon>Vibrionales</taxon>
        <taxon>Vibrionaceae</taxon>
        <taxon>Photobacterium</taxon>
    </lineage>
</organism>
<reference evidence="1 2" key="1">
    <citation type="submission" date="2016-12" db="EMBL/GenBank/DDBJ databases">
        <title>Diversity of luminous bacteria.</title>
        <authorList>
            <person name="Yoshizawa S."/>
            <person name="Kogure K."/>
        </authorList>
    </citation>
    <scope>NUCLEOTIDE SEQUENCE [LARGE SCALE GENOMIC DNA]</scope>
    <source>
        <strain evidence="1 2">LC1-200</strain>
    </source>
</reference>
<sequence length="109" mass="12712">MSKLHISQVESGCERFLKSMQIGDAFEVLTFKKDRGFKVLKQSSTDYVFKQFGYIDQNIISESSTLKKYIKKAIKIEFPRSNIAWIEHFHGVDSIDALSKNQQTQYHLF</sequence>
<dbReference type="RefSeq" id="WP_105060003.1">
    <property type="nucleotide sequence ID" value="NZ_MSCJ01000001.1"/>
</dbReference>
<dbReference type="OrthoDB" id="5819072at2"/>
<evidence type="ECO:0000313" key="2">
    <source>
        <dbReference type="Proteomes" id="UP000238730"/>
    </source>
</evidence>
<dbReference type="Proteomes" id="UP000238730">
    <property type="component" value="Unassembled WGS sequence"/>
</dbReference>
<comment type="caution">
    <text evidence="1">The sequence shown here is derived from an EMBL/GenBank/DDBJ whole genome shotgun (WGS) entry which is preliminary data.</text>
</comment>